<dbReference type="AlphaFoldDB" id="A0A679GCE6"/>
<keyword evidence="6" id="KW-1185">Reference proteome</keyword>
<proteinExistence type="predicted"/>
<dbReference type="EMBL" id="AP022642">
    <property type="protein sequence ID" value="BCA28396.1"/>
    <property type="molecule type" value="Genomic_DNA"/>
</dbReference>
<dbReference type="GeneID" id="57397594"/>
<accession>A0A679GCE6</accession>
<reference evidence="2 6" key="3">
    <citation type="submission" date="2023-10" db="EMBL/GenBank/DDBJ databases">
        <title>Pseudomonas otitidis isolated from a paediatric patient with cystic fibrosis in Chile.</title>
        <authorList>
            <person name="Amsteins-Romero L."/>
            <person name="Opazo-Capurro A."/>
            <person name="Matus-Kohler M."/>
            <person name="Gonzalez-Rocha G."/>
        </authorList>
    </citation>
    <scope>NUCLEOTIDE SEQUENCE [LARGE SCALE GENOMIC DNA]</scope>
    <source>
        <strain evidence="2 6">P-714</strain>
    </source>
</reference>
<dbReference type="Proteomes" id="UP001273935">
    <property type="component" value="Unassembled WGS sequence"/>
</dbReference>
<organism evidence="1 5">
    <name type="scientific">Metapseudomonas otitidis</name>
    <dbReference type="NCBI Taxonomy" id="319939"/>
    <lineage>
        <taxon>Bacteria</taxon>
        <taxon>Pseudomonadati</taxon>
        <taxon>Pseudomonadota</taxon>
        <taxon>Gammaproteobacteria</taxon>
        <taxon>Pseudomonadales</taxon>
        <taxon>Pseudomonadaceae</taxon>
        <taxon>Metapseudomonas</taxon>
    </lineage>
</organism>
<gene>
    <name evidence="3" type="ORF">GO594_19750</name>
    <name evidence="1" type="ORF">PtoMrB4_23730</name>
    <name evidence="2" type="ORF">R0G64_09720</name>
</gene>
<sequence>MPTSSLHAPSDLRHLTLYEAAYVRQRALLGMLGFLSNIPDHGTPSPELLGGAFACLEYLAEDAARLYEAAQDEAKSHPTG</sequence>
<evidence type="ECO:0000313" key="1">
    <source>
        <dbReference type="EMBL" id="BCA28396.1"/>
    </source>
</evidence>
<dbReference type="KEGG" id="poj:PtoMrB4_23730"/>
<reference evidence="1 5" key="2">
    <citation type="journal article" date="2020" name="Microbiol. Resour. Announc.">
        <title>Complete genome sequence of Pseudomonas otitidis strain MrB4, isolated from Lake Biwa in Japan.</title>
        <authorList>
            <person name="Miyazaki K."/>
            <person name="Hase E."/>
            <person name="Maruya T."/>
        </authorList>
    </citation>
    <scope>NUCLEOTIDE SEQUENCE [LARGE SCALE GENOMIC DNA]</scope>
    <source>
        <strain evidence="1 5">MrB4</strain>
    </source>
</reference>
<evidence type="ECO:0000313" key="6">
    <source>
        <dbReference type="Proteomes" id="UP001273935"/>
    </source>
</evidence>
<evidence type="ECO:0000313" key="2">
    <source>
        <dbReference type="EMBL" id="MDV3439701.1"/>
    </source>
</evidence>
<dbReference type="Proteomes" id="UP000501237">
    <property type="component" value="Chromosome"/>
</dbReference>
<reference evidence="3 4" key="1">
    <citation type="submission" date="2019-12" db="EMBL/GenBank/DDBJ databases">
        <title>Draft genome sequence of Pseudomonas otitidis recovered from a chicken carcass.</title>
        <authorList>
            <person name="Vieira T.R."/>
            <person name="Oliviera E.F.C."/>
            <person name="Silva N.M.V."/>
            <person name="Sambrano G.E."/>
            <person name="Cibulski S.P."/>
            <person name="Cardoso M.R.I."/>
        </authorList>
    </citation>
    <scope>NUCLEOTIDE SEQUENCE [LARGE SCALE GENOMIC DNA]</scope>
    <source>
        <strain evidence="3 4">25_K</strain>
    </source>
</reference>
<name>A0A679GCE6_9GAMM</name>
<protein>
    <submittedName>
        <fullName evidence="1">Uncharacterized protein</fullName>
    </submittedName>
</protein>
<dbReference type="Proteomes" id="UP000461288">
    <property type="component" value="Unassembled WGS sequence"/>
</dbReference>
<dbReference type="EMBL" id="JAWJUL010000029">
    <property type="protein sequence ID" value="MDV3439701.1"/>
    <property type="molecule type" value="Genomic_DNA"/>
</dbReference>
<evidence type="ECO:0000313" key="5">
    <source>
        <dbReference type="Proteomes" id="UP000501237"/>
    </source>
</evidence>
<dbReference type="RefSeq" id="WP_160481808.1">
    <property type="nucleotide sequence ID" value="NZ_AP022642.1"/>
</dbReference>
<evidence type="ECO:0000313" key="4">
    <source>
        <dbReference type="Proteomes" id="UP000461288"/>
    </source>
</evidence>
<evidence type="ECO:0000313" key="3">
    <source>
        <dbReference type="EMBL" id="MWK58220.1"/>
    </source>
</evidence>
<dbReference type="EMBL" id="WTFN01000054">
    <property type="protein sequence ID" value="MWK58220.1"/>
    <property type="molecule type" value="Genomic_DNA"/>
</dbReference>